<protein>
    <submittedName>
        <fullName evidence="1">Uncharacterized protein</fullName>
    </submittedName>
</protein>
<organism evidence="1">
    <name type="scientific">uncultured delta proteobacterium</name>
    <dbReference type="NCBI Taxonomy" id="34034"/>
    <lineage>
        <taxon>Bacteria</taxon>
        <taxon>Deltaproteobacteria</taxon>
        <taxon>environmental samples</taxon>
    </lineage>
</organism>
<evidence type="ECO:0000313" key="1">
    <source>
        <dbReference type="EMBL" id="SBW08840.1"/>
    </source>
</evidence>
<sequence>MKAPAWMPQGGGLPFTGLRGAGLRPPELAAVARAAGAEVQYGDADAGGRGIILPNGFLRHMCCRARIFRSSRPGRPEIVVRVS</sequence>
<gene>
    <name evidence="1" type="ORF">KL86DPRO_50003</name>
</gene>
<name>A0A212KAY0_9DELT</name>
<dbReference type="EMBL" id="FLUQ01000005">
    <property type="protein sequence ID" value="SBW08840.1"/>
    <property type="molecule type" value="Genomic_DNA"/>
</dbReference>
<accession>A0A212KAY0</accession>
<dbReference type="AlphaFoldDB" id="A0A212KAY0"/>
<proteinExistence type="predicted"/>
<reference evidence="1" key="1">
    <citation type="submission" date="2016-04" db="EMBL/GenBank/DDBJ databases">
        <authorList>
            <person name="Evans L.H."/>
            <person name="Alamgir A."/>
            <person name="Owens N."/>
            <person name="Weber N.D."/>
            <person name="Virtaneva K."/>
            <person name="Barbian K."/>
            <person name="Babar A."/>
            <person name="Rosenke K."/>
        </authorList>
    </citation>
    <scope>NUCLEOTIDE SEQUENCE</scope>
    <source>
        <strain evidence="1">86</strain>
    </source>
</reference>